<dbReference type="EMBL" id="WJQU01000004">
    <property type="protein sequence ID" value="KAJ6636632.1"/>
    <property type="molecule type" value="Genomic_DNA"/>
</dbReference>
<feature type="region of interest" description="Disordered" evidence="1">
    <location>
        <begin position="57"/>
        <end position="102"/>
    </location>
</feature>
<dbReference type="AlphaFoldDB" id="A0A9Q0MRG2"/>
<accession>A0A9Q0MRG2</accession>
<evidence type="ECO:0000256" key="1">
    <source>
        <dbReference type="SAM" id="MobiDB-lite"/>
    </source>
</evidence>
<feature type="non-terminal residue" evidence="2">
    <location>
        <position position="1"/>
    </location>
</feature>
<keyword evidence="3" id="KW-1185">Reference proteome</keyword>
<organism evidence="2 3">
    <name type="scientific">Pseudolycoriella hygida</name>
    <dbReference type="NCBI Taxonomy" id="35572"/>
    <lineage>
        <taxon>Eukaryota</taxon>
        <taxon>Metazoa</taxon>
        <taxon>Ecdysozoa</taxon>
        <taxon>Arthropoda</taxon>
        <taxon>Hexapoda</taxon>
        <taxon>Insecta</taxon>
        <taxon>Pterygota</taxon>
        <taxon>Neoptera</taxon>
        <taxon>Endopterygota</taxon>
        <taxon>Diptera</taxon>
        <taxon>Nematocera</taxon>
        <taxon>Sciaroidea</taxon>
        <taxon>Sciaridae</taxon>
        <taxon>Pseudolycoriella</taxon>
    </lineage>
</organism>
<protein>
    <submittedName>
        <fullName evidence="2">Uncharacterized protein</fullName>
    </submittedName>
</protein>
<proteinExistence type="predicted"/>
<name>A0A9Q0MRG2_9DIPT</name>
<feature type="compositionally biased region" description="Acidic residues" evidence="1">
    <location>
        <begin position="85"/>
        <end position="102"/>
    </location>
</feature>
<feature type="compositionally biased region" description="Polar residues" evidence="1">
    <location>
        <begin position="64"/>
        <end position="75"/>
    </location>
</feature>
<reference evidence="2" key="1">
    <citation type="submission" date="2022-07" db="EMBL/GenBank/DDBJ databases">
        <authorList>
            <person name="Trinca V."/>
            <person name="Uliana J.V.C."/>
            <person name="Torres T.T."/>
            <person name="Ward R.J."/>
            <person name="Monesi N."/>
        </authorList>
    </citation>
    <scope>NUCLEOTIDE SEQUENCE</scope>
    <source>
        <strain evidence="2">HSMRA1968</strain>
        <tissue evidence="2">Whole embryos</tissue>
    </source>
</reference>
<sequence>LLMAEDTEVNAAAQRDMDIETKVNAVAQRDTHLHYHLELRTGSIDCYVIFRAKMPNEDSDVDDNNMSGVESQHSSGGAADRFSSEEDADEPDSDDSSEMDEVECERRRSYCIENLVGAIGESNKDDEMAIIFHNFLRREFKCHSPEWTLKAQNTTILLINEFNRYQQKL</sequence>
<comment type="caution">
    <text evidence="2">The sequence shown here is derived from an EMBL/GenBank/DDBJ whole genome shotgun (WGS) entry which is preliminary data.</text>
</comment>
<dbReference type="Proteomes" id="UP001151699">
    <property type="component" value="Chromosome C"/>
</dbReference>
<gene>
    <name evidence="2" type="ORF">Bhyg_15223</name>
</gene>
<evidence type="ECO:0000313" key="3">
    <source>
        <dbReference type="Proteomes" id="UP001151699"/>
    </source>
</evidence>
<evidence type="ECO:0000313" key="2">
    <source>
        <dbReference type="EMBL" id="KAJ6636632.1"/>
    </source>
</evidence>